<evidence type="ECO:0000313" key="1">
    <source>
        <dbReference type="EMBL" id="WVN90732.1"/>
    </source>
</evidence>
<gene>
    <name evidence="1" type="ORF">L203_105974</name>
</gene>
<name>A0A1E3IWX3_9TREE</name>
<keyword evidence="2" id="KW-1185">Reference proteome</keyword>
<dbReference type="GeneID" id="91090182"/>
<dbReference type="AlphaFoldDB" id="A0A1E3IWX3"/>
<organism evidence="1 2">
    <name type="scientific">Cryptococcus depauperatus CBS 7841</name>
    <dbReference type="NCBI Taxonomy" id="1295531"/>
    <lineage>
        <taxon>Eukaryota</taxon>
        <taxon>Fungi</taxon>
        <taxon>Dikarya</taxon>
        <taxon>Basidiomycota</taxon>
        <taxon>Agaricomycotina</taxon>
        <taxon>Tremellomycetes</taxon>
        <taxon>Tremellales</taxon>
        <taxon>Cryptococcaceae</taxon>
        <taxon>Cryptococcus</taxon>
    </lineage>
</organism>
<reference evidence="1" key="1">
    <citation type="submission" date="2016-06" db="EMBL/GenBank/DDBJ databases">
        <authorList>
            <person name="Cuomo C."/>
            <person name="Litvintseva A."/>
            <person name="Heitman J."/>
            <person name="Chen Y."/>
            <person name="Sun S."/>
            <person name="Springer D."/>
            <person name="Dromer F."/>
            <person name="Young S."/>
            <person name="Zeng Q."/>
            <person name="Chapman S."/>
            <person name="Gujja S."/>
            <person name="Saif S."/>
            <person name="Birren B."/>
        </authorList>
    </citation>
    <scope>NUCLEOTIDE SEQUENCE</scope>
    <source>
        <strain evidence="1">CBS 7841</strain>
    </source>
</reference>
<dbReference type="Proteomes" id="UP000094043">
    <property type="component" value="Chromosome 8"/>
</dbReference>
<dbReference type="EMBL" id="CP143791">
    <property type="protein sequence ID" value="WVN90732.1"/>
    <property type="molecule type" value="Genomic_DNA"/>
</dbReference>
<dbReference type="KEGG" id="cdep:91090182"/>
<evidence type="ECO:0000313" key="2">
    <source>
        <dbReference type="Proteomes" id="UP000094043"/>
    </source>
</evidence>
<proteinExistence type="predicted"/>
<accession>A0A1E3IWX3</accession>
<dbReference type="OrthoDB" id="2571236at2759"/>
<sequence>MSLRIARINNQLIIFGIPSSLSSGLMDVPGSTGLATVFSQALLGGEQGISLVHFVKKKDIDSPNEELIEKLRKQWMITDDVGLLDRQDDEYEMQVMLSLEAARENPKFLVDHYQRAVKYQDLLVNVRAVKAIIDIEKALQLVNNSKPPNNGAMFKLKQKNVTSAIDELTVSVGKGNEHKVKGNIISKAGKPDMAIRHYLDGLVALWPWSASTSMSFELASSSGILTLEQALWGNIAITALKAPIKSGPKRAAWDGIARSACNLLILMRYATNGTLQKAFERLAQIDEREKPDNSRNPNHKAMANILRDKPPGLWAHRRCVVEHVCCSAP</sequence>
<reference evidence="1" key="2">
    <citation type="journal article" date="2022" name="Elife">
        <title>Obligate sexual reproduction of a homothallic fungus closely related to the Cryptococcus pathogenic species complex.</title>
        <authorList>
            <person name="Passer A.R."/>
            <person name="Clancey S.A."/>
            <person name="Shea T."/>
            <person name="David-Palma M."/>
            <person name="Averette A.F."/>
            <person name="Boekhout T."/>
            <person name="Porcel B.M."/>
            <person name="Nowrousian M."/>
            <person name="Cuomo C.A."/>
            <person name="Sun S."/>
            <person name="Heitman J."/>
            <person name="Coelho M.A."/>
        </authorList>
    </citation>
    <scope>NUCLEOTIDE SEQUENCE</scope>
    <source>
        <strain evidence="1">CBS 7841</strain>
    </source>
</reference>
<reference evidence="1" key="3">
    <citation type="submission" date="2024-01" db="EMBL/GenBank/DDBJ databases">
        <authorList>
            <person name="Coelho M.A."/>
            <person name="David-Palma M."/>
            <person name="Shea T."/>
            <person name="Sun S."/>
            <person name="Cuomo C.A."/>
            <person name="Heitman J."/>
        </authorList>
    </citation>
    <scope>NUCLEOTIDE SEQUENCE</scope>
    <source>
        <strain evidence="1">CBS 7841</strain>
    </source>
</reference>
<protein>
    <submittedName>
        <fullName evidence="1">Uncharacterized protein</fullName>
    </submittedName>
</protein>
<dbReference type="RefSeq" id="XP_066071432.1">
    <property type="nucleotide sequence ID" value="XM_066215335.1"/>
</dbReference>
<dbReference type="VEuPathDB" id="FungiDB:L203_00682"/>